<evidence type="ECO:0000256" key="1">
    <source>
        <dbReference type="SAM" id="Phobius"/>
    </source>
</evidence>
<gene>
    <name evidence="2" type="ORF">IMF22_04305</name>
</gene>
<dbReference type="EMBL" id="CP063073">
    <property type="protein sequence ID" value="QOQ76307.1"/>
    <property type="molecule type" value="Genomic_DNA"/>
</dbReference>
<accession>A0A7M1KJ31</accession>
<feature type="transmembrane region" description="Helical" evidence="1">
    <location>
        <begin position="118"/>
        <end position="140"/>
    </location>
</feature>
<feature type="transmembrane region" description="Helical" evidence="1">
    <location>
        <begin position="43"/>
        <end position="59"/>
    </location>
</feature>
<dbReference type="RefSeq" id="WP_197627352.1">
    <property type="nucleotide sequence ID" value="NZ_CP063073.1"/>
</dbReference>
<keyword evidence="1" id="KW-1133">Transmembrane helix</keyword>
<name>A0A7M1KJ31_9PSED</name>
<dbReference type="Proteomes" id="UP000594923">
    <property type="component" value="Chromosome"/>
</dbReference>
<proteinExistence type="predicted"/>
<protein>
    <submittedName>
        <fullName evidence="2">Uncharacterized protein</fullName>
    </submittedName>
</protein>
<organism evidence="2 3">
    <name type="scientific">Pseudomonas poae</name>
    <dbReference type="NCBI Taxonomy" id="200451"/>
    <lineage>
        <taxon>Bacteria</taxon>
        <taxon>Pseudomonadati</taxon>
        <taxon>Pseudomonadota</taxon>
        <taxon>Gammaproteobacteria</taxon>
        <taxon>Pseudomonadales</taxon>
        <taxon>Pseudomonadaceae</taxon>
        <taxon>Pseudomonas</taxon>
    </lineage>
</organism>
<feature type="transmembrane region" description="Helical" evidence="1">
    <location>
        <begin position="66"/>
        <end position="84"/>
    </location>
</feature>
<evidence type="ECO:0000313" key="3">
    <source>
        <dbReference type="Proteomes" id="UP000594923"/>
    </source>
</evidence>
<sequence length="141" mass="15314">MRSTDTSVPRPSYRWLATLGVGLGLAVAVWVTGKGEFFWENFAAYWLPQAAVLAVALLLKASREMLGGMAIAMALYLYLFHLWASEAMAWLWYLFSFPGALIGALLAVFIASRTSFAGLAGFGSVTLGIVLNLVILFFVIA</sequence>
<reference evidence="2 3" key="1">
    <citation type="submission" date="2020-10" db="EMBL/GenBank/DDBJ databases">
        <title>High quality whole genome sequence of Pseudomonas poae PMA22.</title>
        <authorList>
            <person name="Hernandez J.G."/>
            <person name="Rodriguez P."/>
            <person name="Cuevas C."/>
            <person name="de la Calle F."/>
            <person name="Galan B."/>
            <person name="Garcia J.L."/>
        </authorList>
    </citation>
    <scope>NUCLEOTIDE SEQUENCE [LARGE SCALE GENOMIC DNA]</scope>
    <source>
        <strain evidence="2 3">PMA22</strain>
    </source>
</reference>
<feature type="transmembrane region" description="Helical" evidence="1">
    <location>
        <begin position="12"/>
        <end position="31"/>
    </location>
</feature>
<evidence type="ECO:0000313" key="2">
    <source>
        <dbReference type="EMBL" id="QOQ76307.1"/>
    </source>
</evidence>
<keyword evidence="1" id="KW-0812">Transmembrane</keyword>
<dbReference type="AlphaFoldDB" id="A0A7M1KJ31"/>
<keyword evidence="1" id="KW-0472">Membrane</keyword>
<feature type="transmembrane region" description="Helical" evidence="1">
    <location>
        <begin position="90"/>
        <end position="111"/>
    </location>
</feature>